<feature type="binding site" evidence="9 12">
    <location>
        <position position="398"/>
    </location>
    <ligand>
        <name>Mn(2+)</name>
        <dbReference type="ChEBI" id="CHEBI:29035"/>
        <label>1</label>
    </ligand>
</feature>
<dbReference type="GO" id="GO:0006007">
    <property type="term" value="P:glucose catabolic process"/>
    <property type="evidence" value="ECO:0007669"/>
    <property type="project" value="InterPro"/>
</dbReference>
<dbReference type="Proteomes" id="UP000228635">
    <property type="component" value="Unassembled WGS sequence"/>
</dbReference>
<evidence type="ECO:0000256" key="9">
    <source>
        <dbReference type="HAMAP-Rule" id="MF_01038"/>
    </source>
</evidence>
<dbReference type="GO" id="GO:0006096">
    <property type="term" value="P:glycolytic process"/>
    <property type="evidence" value="ECO:0007669"/>
    <property type="project" value="UniProtKB-UniRule"/>
</dbReference>
<keyword evidence="6 9" id="KW-0324">Glycolysis</keyword>
<feature type="domain" description="Metalloenzyme" evidence="13">
    <location>
        <begin position="2"/>
        <end position="503"/>
    </location>
</feature>
<evidence type="ECO:0000256" key="7">
    <source>
        <dbReference type="ARBA" id="ARBA00023211"/>
    </source>
</evidence>
<accession>A0A2M6WJA9</accession>
<feature type="binding site" evidence="9">
    <location>
        <position position="121"/>
    </location>
    <ligand>
        <name>substrate</name>
    </ligand>
</feature>
<feature type="binding site" evidence="9 12">
    <location>
        <position position="394"/>
    </location>
    <ligand>
        <name>Mn(2+)</name>
        <dbReference type="ChEBI" id="CHEBI:29035"/>
        <label>1</label>
    </ligand>
</feature>
<dbReference type="PIRSF" id="PIRSF001492">
    <property type="entry name" value="IPGAM"/>
    <property type="match status" value="1"/>
</dbReference>
<sequence>MKNVTLLILDGWGIGSRDYSNAIHTAEPAMINYIRSNYAIGSLQSAGIAVGLPWEEEGNSEVGHLTIGAGKVIYQHFPRITMSIEDGSFFENTQLMGAFNHAKEFNAAVHFAGLLTMGNVHASLQHIGALIDMASRQGCKEVYLHLFSDGKDSPPQSTYELIQKVQKYIDTFGVGKVASIGGRHYALDRDSHWNRTQKEAEVMIGKGLIKNDIKAAIEENYQKGLDDNQLEPFLVGPNIHPIRENDALIFFDYREDSIRQIARAFIAKNFNVFPFERPENLYITTFTQYEENLDTQVAFPREEVENPLTKVLADNNKTQIHIAETEKYAHVTYFFDGYREQAFENEYQVLIPSQKALNYDEHPEMMTREIASRIIESIASKGFDLIVANFANSDMVAHTGNYEAATQAVRVIDEEIRKIYDTALSHDSILIITSDHGNIEKMIDPLTGKVQTSHAANPVPFYLIGSDYVRPKTVQEANMIEKNPIGLLSDIAPTILHLLEIEKPEEMSGQNLIPLLQ</sequence>
<dbReference type="PANTHER" id="PTHR31637">
    <property type="entry name" value="2,3-BISPHOSPHOGLYCERATE-INDEPENDENT PHOSPHOGLYCERATE MUTASE"/>
    <property type="match status" value="1"/>
</dbReference>
<dbReference type="PANTHER" id="PTHR31637:SF0">
    <property type="entry name" value="2,3-BISPHOSPHOGLYCERATE-INDEPENDENT PHOSPHOGLYCERATE MUTASE"/>
    <property type="match status" value="1"/>
</dbReference>
<gene>
    <name evidence="9" type="primary">gpmI</name>
    <name evidence="15" type="ORF">COU08_00180</name>
</gene>
<dbReference type="NCBIfam" id="TIGR01307">
    <property type="entry name" value="pgm_bpd_ind"/>
    <property type="match status" value="1"/>
</dbReference>
<evidence type="ECO:0000256" key="8">
    <source>
        <dbReference type="ARBA" id="ARBA00023235"/>
    </source>
</evidence>
<evidence type="ECO:0000256" key="5">
    <source>
        <dbReference type="ARBA" id="ARBA00022723"/>
    </source>
</evidence>
<evidence type="ECO:0000256" key="1">
    <source>
        <dbReference type="ARBA" id="ARBA00000370"/>
    </source>
</evidence>
<dbReference type="InterPro" id="IPR006124">
    <property type="entry name" value="Metalloenzyme"/>
</dbReference>
<comment type="function">
    <text evidence="2 9">Catalyzes the interconversion of 2-phosphoglycerate and 3-phosphoglycerate.</text>
</comment>
<comment type="cofactor">
    <cofactor evidence="9">
        <name>Mn(2+)</name>
        <dbReference type="ChEBI" id="CHEBI:29035"/>
    </cofactor>
    <text evidence="9">Binds 2 manganese ions per subunit.</text>
</comment>
<dbReference type="HAMAP" id="MF_01038">
    <property type="entry name" value="GpmI"/>
    <property type="match status" value="1"/>
</dbReference>
<name>A0A2M6WJA9_9BACT</name>
<dbReference type="EMBL" id="PFBA01000003">
    <property type="protein sequence ID" value="PIT92853.1"/>
    <property type="molecule type" value="Genomic_DNA"/>
</dbReference>
<evidence type="ECO:0000256" key="4">
    <source>
        <dbReference type="ARBA" id="ARBA00008819"/>
    </source>
</evidence>
<feature type="binding site" evidence="9">
    <location>
        <position position="183"/>
    </location>
    <ligand>
        <name>substrate</name>
    </ligand>
</feature>
<feature type="binding site" evidence="9">
    <location>
        <position position="189"/>
    </location>
    <ligand>
        <name>substrate</name>
    </ligand>
</feature>
<protein>
    <recommendedName>
        <fullName evidence="9 10">2,3-bisphosphoglycerate-independent phosphoglycerate mutase</fullName>
        <shortName evidence="9">BPG-independent PGAM</shortName>
        <shortName evidence="9">Phosphoglyceromutase</shortName>
        <shortName evidence="9">iPGM</shortName>
        <ecNumber evidence="9 10">5.4.2.12</ecNumber>
    </recommendedName>
</protein>
<feature type="binding site" evidence="9 12">
    <location>
        <position position="436"/>
    </location>
    <ligand>
        <name>Mn(2+)</name>
        <dbReference type="ChEBI" id="CHEBI:29035"/>
        <label>2</label>
    </ligand>
</feature>
<feature type="binding site" evidence="9 12">
    <location>
        <position position="435"/>
    </location>
    <ligand>
        <name>Mn(2+)</name>
        <dbReference type="ChEBI" id="CHEBI:29035"/>
        <label>2</label>
    </ligand>
</feature>
<evidence type="ECO:0000259" key="13">
    <source>
        <dbReference type="Pfam" id="PF01676"/>
    </source>
</evidence>
<dbReference type="GO" id="GO:0005829">
    <property type="term" value="C:cytosol"/>
    <property type="evidence" value="ECO:0007669"/>
    <property type="project" value="TreeGrafter"/>
</dbReference>
<proteinExistence type="inferred from homology"/>
<evidence type="ECO:0000256" key="12">
    <source>
        <dbReference type="PIRSR" id="PIRSR001492-3"/>
    </source>
</evidence>
<comment type="subunit">
    <text evidence="9">Monomer.</text>
</comment>
<dbReference type="SUPFAM" id="SSF53649">
    <property type="entry name" value="Alkaline phosphatase-like"/>
    <property type="match status" value="1"/>
</dbReference>
<dbReference type="InterPro" id="IPR017850">
    <property type="entry name" value="Alkaline_phosphatase_core_sf"/>
</dbReference>
<feature type="binding site" evidence="9 12">
    <location>
        <position position="10"/>
    </location>
    <ligand>
        <name>Mn(2+)</name>
        <dbReference type="ChEBI" id="CHEBI:29035"/>
        <label>2</label>
    </ligand>
</feature>
<organism evidence="15 16">
    <name type="scientific">Candidatus Harrisonbacteria bacterium CG10_big_fil_rev_8_21_14_0_10_42_17</name>
    <dbReference type="NCBI Taxonomy" id="1974584"/>
    <lineage>
        <taxon>Bacteria</taxon>
        <taxon>Candidatus Harrisoniibacteriota</taxon>
    </lineage>
</organism>
<dbReference type="InterPro" id="IPR005995">
    <property type="entry name" value="Pgm_bpd_ind"/>
</dbReference>
<dbReference type="InterPro" id="IPR011258">
    <property type="entry name" value="BPG-indep_PGM_N"/>
</dbReference>
<keyword evidence="8 9" id="KW-0413">Isomerase</keyword>
<evidence type="ECO:0000256" key="11">
    <source>
        <dbReference type="PIRSR" id="PIRSR001492-1"/>
    </source>
</evidence>
<feature type="binding site" evidence="9 12">
    <location>
        <position position="60"/>
    </location>
    <ligand>
        <name>Mn(2+)</name>
        <dbReference type="ChEBI" id="CHEBI:29035"/>
        <label>2</label>
    </ligand>
</feature>
<evidence type="ECO:0000256" key="2">
    <source>
        <dbReference type="ARBA" id="ARBA00002315"/>
    </source>
</evidence>
<dbReference type="FunFam" id="3.40.1450.10:FF:000002">
    <property type="entry name" value="2,3-bisphosphoglycerate-independent phosphoglycerate mutase"/>
    <property type="match status" value="1"/>
</dbReference>
<evidence type="ECO:0000259" key="14">
    <source>
        <dbReference type="Pfam" id="PF06415"/>
    </source>
</evidence>
<comment type="caution">
    <text evidence="9">Lacks conserved residue(s) required for the propagation of feature annotation.</text>
</comment>
<dbReference type="CDD" id="cd16010">
    <property type="entry name" value="iPGM"/>
    <property type="match status" value="1"/>
</dbReference>
<dbReference type="GO" id="GO:0004619">
    <property type="term" value="F:phosphoglycerate mutase activity"/>
    <property type="evidence" value="ECO:0007669"/>
    <property type="project" value="UniProtKB-UniRule"/>
</dbReference>
<dbReference type="Pfam" id="PF01676">
    <property type="entry name" value="Metalloenzyme"/>
    <property type="match status" value="1"/>
</dbReference>
<dbReference type="InterPro" id="IPR036646">
    <property type="entry name" value="PGAM_B_sf"/>
</dbReference>
<evidence type="ECO:0000256" key="3">
    <source>
        <dbReference type="ARBA" id="ARBA00004798"/>
    </source>
</evidence>
<evidence type="ECO:0000313" key="16">
    <source>
        <dbReference type="Proteomes" id="UP000228635"/>
    </source>
</evidence>
<comment type="pathway">
    <text evidence="3 9">Carbohydrate degradation; glycolysis; pyruvate from D-glyceraldehyde 3-phosphate: step 3/5.</text>
</comment>
<feature type="binding site" evidence="9">
    <location>
        <position position="327"/>
    </location>
    <ligand>
        <name>substrate</name>
    </ligand>
</feature>
<keyword evidence="7 9" id="KW-0464">Manganese</keyword>
<dbReference type="Pfam" id="PF06415">
    <property type="entry name" value="iPGM_N"/>
    <property type="match status" value="1"/>
</dbReference>
<feature type="binding site" evidence="9 12">
    <location>
        <position position="454"/>
    </location>
    <ligand>
        <name>Mn(2+)</name>
        <dbReference type="ChEBI" id="CHEBI:29035"/>
        <label>1</label>
    </ligand>
</feature>
<reference evidence="16" key="1">
    <citation type="submission" date="2017-09" db="EMBL/GenBank/DDBJ databases">
        <title>Depth-based differentiation of microbial function through sediment-hosted aquifers and enrichment of novel symbionts in the deep terrestrial subsurface.</title>
        <authorList>
            <person name="Probst A.J."/>
            <person name="Ladd B."/>
            <person name="Jarett J.K."/>
            <person name="Geller-Mcgrath D.E."/>
            <person name="Sieber C.M.K."/>
            <person name="Emerson J.B."/>
            <person name="Anantharaman K."/>
            <person name="Thomas B.C."/>
            <person name="Malmstrom R."/>
            <person name="Stieglmeier M."/>
            <person name="Klingl A."/>
            <person name="Woyke T."/>
            <person name="Ryan C.M."/>
            <person name="Banfield J.F."/>
        </authorList>
    </citation>
    <scope>NUCLEOTIDE SEQUENCE [LARGE SCALE GENOMIC DNA]</scope>
</reference>
<dbReference type="AlphaFoldDB" id="A0A2M6WJA9"/>
<feature type="active site" description="Phosphoserine intermediate" evidence="9 11">
    <location>
        <position position="60"/>
    </location>
</feature>
<dbReference type="EC" id="5.4.2.12" evidence="9 10"/>
<dbReference type="UniPathway" id="UPA00109">
    <property type="reaction ID" value="UER00186"/>
</dbReference>
<dbReference type="Gene3D" id="3.40.720.10">
    <property type="entry name" value="Alkaline Phosphatase, subunit A"/>
    <property type="match status" value="1"/>
</dbReference>
<comment type="caution">
    <text evidence="15">The sequence shown here is derived from an EMBL/GenBank/DDBJ whole genome shotgun (WGS) entry which is preliminary data.</text>
</comment>
<evidence type="ECO:0000256" key="10">
    <source>
        <dbReference type="NCBIfam" id="TIGR01307"/>
    </source>
</evidence>
<evidence type="ECO:0000256" key="6">
    <source>
        <dbReference type="ARBA" id="ARBA00023152"/>
    </source>
</evidence>
<comment type="catalytic activity">
    <reaction evidence="1 9">
        <text>(2R)-2-phosphoglycerate = (2R)-3-phosphoglycerate</text>
        <dbReference type="Rhea" id="RHEA:15901"/>
        <dbReference type="ChEBI" id="CHEBI:58272"/>
        <dbReference type="ChEBI" id="CHEBI:58289"/>
        <dbReference type="EC" id="5.4.2.12"/>
    </reaction>
</comment>
<feature type="domain" description="BPG-independent PGAM N-terminal" evidence="14">
    <location>
        <begin position="80"/>
        <end position="291"/>
    </location>
</feature>
<dbReference type="SUPFAM" id="SSF64158">
    <property type="entry name" value="2,3-Bisphosphoglycerate-independent phosphoglycerate mutase, substrate-binding domain"/>
    <property type="match status" value="1"/>
</dbReference>
<comment type="similarity">
    <text evidence="4 9">Belongs to the BPG-independent phosphoglycerate mutase family.</text>
</comment>
<keyword evidence="5 9" id="KW-0479">Metal-binding</keyword>
<dbReference type="GO" id="GO:0030145">
    <property type="term" value="F:manganese ion binding"/>
    <property type="evidence" value="ECO:0007669"/>
    <property type="project" value="UniProtKB-UniRule"/>
</dbReference>
<dbReference type="Gene3D" id="3.40.1450.10">
    <property type="entry name" value="BPG-independent phosphoglycerate mutase, domain B"/>
    <property type="match status" value="1"/>
</dbReference>
<evidence type="ECO:0000313" key="15">
    <source>
        <dbReference type="EMBL" id="PIT92853.1"/>
    </source>
</evidence>